<proteinExistence type="predicted"/>
<evidence type="ECO:0000313" key="1">
    <source>
        <dbReference type="EMBL" id="KAA0020088.1"/>
    </source>
</evidence>
<comment type="caution">
    <text evidence="1">The sequence shown here is derived from an EMBL/GenBank/DDBJ whole genome shotgun (WGS) entry which is preliminary data.</text>
</comment>
<organism evidence="1 2">
    <name type="scientific">Antrihabitans cavernicola</name>
    <dbReference type="NCBI Taxonomy" id="2495913"/>
    <lineage>
        <taxon>Bacteria</taxon>
        <taxon>Bacillati</taxon>
        <taxon>Actinomycetota</taxon>
        <taxon>Actinomycetes</taxon>
        <taxon>Mycobacteriales</taxon>
        <taxon>Nocardiaceae</taxon>
        <taxon>Antrihabitans</taxon>
    </lineage>
</organism>
<evidence type="ECO:0000313" key="2">
    <source>
        <dbReference type="Proteomes" id="UP000322244"/>
    </source>
</evidence>
<sequence>MFDRRLTRTFKPLRPVYVDMDQVLPIGGGERVVAVPAVVRKLGLRLHGTMPAEQKAWHRLTDGRWVAAVHVPVECGDRGWIFVDLVVPAEAISPRECFVDLPSRPTNHWGTTE</sequence>
<name>A0A5A7S7D6_9NOCA</name>
<accession>A0A5A7S7D6</accession>
<dbReference type="EMBL" id="VLNY01000014">
    <property type="protein sequence ID" value="KAA0020088.1"/>
    <property type="molecule type" value="Genomic_DNA"/>
</dbReference>
<dbReference type="RefSeq" id="WP_149432469.1">
    <property type="nucleotide sequence ID" value="NZ_VLNY01000014.1"/>
</dbReference>
<reference evidence="1 2" key="1">
    <citation type="submission" date="2019-07" db="EMBL/GenBank/DDBJ databases">
        <title>Rhodococcus cavernicolus sp. nov., isolated from a cave.</title>
        <authorList>
            <person name="Lee S.D."/>
        </authorList>
    </citation>
    <scope>NUCLEOTIDE SEQUENCE [LARGE SCALE GENOMIC DNA]</scope>
    <source>
        <strain evidence="1 2">C1-24</strain>
    </source>
</reference>
<dbReference type="OrthoDB" id="4570648at2"/>
<dbReference type="Proteomes" id="UP000322244">
    <property type="component" value="Unassembled WGS sequence"/>
</dbReference>
<gene>
    <name evidence="1" type="ORF">FOY51_22270</name>
</gene>
<keyword evidence="2" id="KW-1185">Reference proteome</keyword>
<protein>
    <submittedName>
        <fullName evidence="1">Uncharacterized protein</fullName>
    </submittedName>
</protein>
<dbReference type="AlphaFoldDB" id="A0A5A7S7D6"/>